<evidence type="ECO:0000313" key="1">
    <source>
        <dbReference type="EMBL" id="QJX80515.1"/>
    </source>
</evidence>
<name>A0A6M6EAC8_PRIMG</name>
<accession>A0A6M6EAC8</accession>
<proteinExistence type="predicted"/>
<evidence type="ECO:0000313" key="2">
    <source>
        <dbReference type="Proteomes" id="UP000501076"/>
    </source>
</evidence>
<reference evidence="1 2" key="1">
    <citation type="submission" date="2019-10" db="EMBL/GenBank/DDBJ databases">
        <title>Complete genome sequences for adaption low water activity.</title>
        <authorList>
            <person name="Zhao L."/>
            <person name="Zhong J."/>
        </authorList>
    </citation>
    <scope>NUCLEOTIDE SEQUENCE [LARGE SCALE GENOMIC DNA]</scope>
    <source>
        <strain evidence="1 2">FDU301</strain>
        <plasmid evidence="2">pfdu301a</plasmid>
    </source>
</reference>
<gene>
    <name evidence="1" type="ORF">FDZ14_30980</name>
</gene>
<keyword evidence="1" id="KW-0614">Plasmid</keyword>
<sequence>MSINNQRQKVDNIVRLPNEIKTAFSGSEQIENMVFENARQTFFERVSAATSIQQIKDAQRWLNIQVASIDESVNTNIKFQTIPFKF</sequence>
<dbReference type="EMBL" id="CP045273">
    <property type="protein sequence ID" value="QJX80515.1"/>
    <property type="molecule type" value="Genomic_DNA"/>
</dbReference>
<dbReference type="AlphaFoldDB" id="A0A6M6EAC8"/>
<dbReference type="Proteomes" id="UP000501076">
    <property type="component" value="Plasmid pFDU301A"/>
</dbReference>
<protein>
    <submittedName>
        <fullName evidence="1">Uncharacterized protein</fullName>
    </submittedName>
</protein>
<dbReference type="RefSeq" id="WP_171778507.1">
    <property type="nucleotide sequence ID" value="NZ_CP045273.1"/>
</dbReference>
<geneLocation type="plasmid" evidence="2">
    <name>pfdu301a</name>
</geneLocation>
<organism evidence="1 2">
    <name type="scientific">Priestia megaterium</name>
    <name type="common">Bacillus megaterium</name>
    <dbReference type="NCBI Taxonomy" id="1404"/>
    <lineage>
        <taxon>Bacteria</taxon>
        <taxon>Bacillati</taxon>
        <taxon>Bacillota</taxon>
        <taxon>Bacilli</taxon>
        <taxon>Bacillales</taxon>
        <taxon>Bacillaceae</taxon>
        <taxon>Priestia</taxon>
    </lineage>
</organism>